<gene>
    <name evidence="8" type="ORF">HII31_13555</name>
</gene>
<reference evidence="8" key="1">
    <citation type="submission" date="2020-04" db="EMBL/GenBank/DDBJ databases">
        <title>Draft genome resource of the tomato pathogen Pseudocercospora fuligena.</title>
        <authorList>
            <person name="Zaccaron A."/>
        </authorList>
    </citation>
    <scope>NUCLEOTIDE SEQUENCE</scope>
    <source>
        <strain evidence="8">PF001</strain>
    </source>
</reference>
<dbReference type="InterPro" id="IPR045190">
    <property type="entry name" value="MCCB/AccD1-like"/>
</dbReference>
<dbReference type="InterPro" id="IPR011763">
    <property type="entry name" value="COA_CT_C"/>
</dbReference>
<evidence type="ECO:0000259" key="6">
    <source>
        <dbReference type="PROSITE" id="PS50980"/>
    </source>
</evidence>
<feature type="domain" description="CoA carboxyltransferase N-terminal" evidence="6">
    <location>
        <begin position="1"/>
        <end position="172"/>
    </location>
</feature>
<evidence type="ECO:0000256" key="1">
    <source>
        <dbReference type="ARBA" id="ARBA00025711"/>
    </source>
</evidence>
<dbReference type="PANTHER" id="PTHR22855:SF46">
    <property type="entry name" value="METHYLCROTONOYL-COA CARBOXYLASE"/>
    <property type="match status" value="1"/>
</dbReference>
<dbReference type="PROSITE" id="PS50980">
    <property type="entry name" value="COA_CT_NTER"/>
    <property type="match status" value="1"/>
</dbReference>
<dbReference type="EMBL" id="JABCIY010000342">
    <property type="protein sequence ID" value="KAF7185280.1"/>
    <property type="molecule type" value="Genomic_DNA"/>
</dbReference>
<comment type="caution">
    <text evidence="8">The sequence shown here is derived from an EMBL/GenBank/DDBJ whole genome shotgun (WGS) entry which is preliminary data.</text>
</comment>
<dbReference type="Pfam" id="PF01039">
    <property type="entry name" value="Carboxyl_trans"/>
    <property type="match status" value="1"/>
</dbReference>
<evidence type="ECO:0000256" key="5">
    <source>
        <dbReference type="ARBA" id="ARBA00052347"/>
    </source>
</evidence>
<evidence type="ECO:0000256" key="2">
    <source>
        <dbReference type="ARBA" id="ARBA00026116"/>
    </source>
</evidence>
<dbReference type="PROSITE" id="PS50989">
    <property type="entry name" value="COA_CT_CTER"/>
    <property type="match status" value="1"/>
</dbReference>
<organism evidence="8 9">
    <name type="scientific">Pseudocercospora fuligena</name>
    <dbReference type="NCBI Taxonomy" id="685502"/>
    <lineage>
        <taxon>Eukaryota</taxon>
        <taxon>Fungi</taxon>
        <taxon>Dikarya</taxon>
        <taxon>Ascomycota</taxon>
        <taxon>Pezizomycotina</taxon>
        <taxon>Dothideomycetes</taxon>
        <taxon>Dothideomycetidae</taxon>
        <taxon>Mycosphaerellales</taxon>
        <taxon>Mycosphaerellaceae</taxon>
        <taxon>Pseudocercospora</taxon>
    </lineage>
</organism>
<dbReference type="GO" id="GO:0006552">
    <property type="term" value="P:L-leucine catabolic process"/>
    <property type="evidence" value="ECO:0007669"/>
    <property type="project" value="UniProtKB-UniPathway"/>
</dbReference>
<protein>
    <recommendedName>
        <fullName evidence="2">methylcrotonoyl-CoA carboxylase</fullName>
        <ecNumber evidence="2">6.4.1.4</ecNumber>
    </recommendedName>
    <alternativeName>
        <fullName evidence="4">3-methylcrotonyl-CoA carboxylase 2</fullName>
    </alternativeName>
    <alternativeName>
        <fullName evidence="3">3-methylcrotonyl-CoA:carbon dioxide ligase subunit beta</fullName>
    </alternativeName>
</protein>
<dbReference type="GO" id="GO:0004485">
    <property type="term" value="F:methylcrotonoyl-CoA carboxylase activity"/>
    <property type="evidence" value="ECO:0007669"/>
    <property type="project" value="UniProtKB-EC"/>
</dbReference>
<evidence type="ECO:0000259" key="7">
    <source>
        <dbReference type="PROSITE" id="PS50989"/>
    </source>
</evidence>
<dbReference type="InterPro" id="IPR011762">
    <property type="entry name" value="COA_CT_N"/>
</dbReference>
<dbReference type="PANTHER" id="PTHR22855">
    <property type="entry name" value="ACETYL, PROPIONYL, PYRUVATE, AND GLUTACONYL CARBOXYLASE-RELATED"/>
    <property type="match status" value="1"/>
</dbReference>
<feature type="domain" description="CoA carboxyltransferase C-terminal" evidence="7">
    <location>
        <begin position="175"/>
        <end position="418"/>
    </location>
</feature>
<dbReference type="FunFam" id="3.90.226.10:FF:000021">
    <property type="entry name" value="Acetyl-CoA carboxylase carboxyltransferase subunit"/>
    <property type="match status" value="1"/>
</dbReference>
<dbReference type="OrthoDB" id="439921at2759"/>
<evidence type="ECO:0000313" key="8">
    <source>
        <dbReference type="EMBL" id="KAF7185280.1"/>
    </source>
</evidence>
<dbReference type="UniPathway" id="UPA00363">
    <property type="reaction ID" value="UER00861"/>
</dbReference>
<dbReference type="Proteomes" id="UP000660729">
    <property type="component" value="Unassembled WGS sequence"/>
</dbReference>
<comment type="pathway">
    <text evidence="1">Amino-acid degradation; L-leucine degradation; (S)-3-hydroxy-3-methylglutaryl-CoA from 3-isovaleryl-CoA: step 2/3.</text>
</comment>
<comment type="catalytic activity">
    <reaction evidence="5">
        <text>3-methylbut-2-enoyl-CoA + hydrogencarbonate + ATP = 3-methyl-(2E)-glutaconyl-CoA + ADP + phosphate + H(+)</text>
        <dbReference type="Rhea" id="RHEA:13589"/>
        <dbReference type="ChEBI" id="CHEBI:15378"/>
        <dbReference type="ChEBI" id="CHEBI:17544"/>
        <dbReference type="ChEBI" id="CHEBI:30616"/>
        <dbReference type="ChEBI" id="CHEBI:43474"/>
        <dbReference type="ChEBI" id="CHEBI:57344"/>
        <dbReference type="ChEBI" id="CHEBI:57346"/>
        <dbReference type="ChEBI" id="CHEBI:456216"/>
        <dbReference type="EC" id="6.4.1.4"/>
    </reaction>
</comment>
<dbReference type="EC" id="6.4.1.4" evidence="2"/>
<dbReference type="AlphaFoldDB" id="A0A8H6R4V0"/>
<evidence type="ECO:0000313" key="9">
    <source>
        <dbReference type="Proteomes" id="UP000660729"/>
    </source>
</evidence>
<proteinExistence type="predicted"/>
<evidence type="ECO:0000256" key="4">
    <source>
        <dbReference type="ARBA" id="ARBA00031404"/>
    </source>
</evidence>
<sequence length="418" mass="45433">MSHVPTQKGGAWNELTVKKKHRIMEIGMENGLPLISLVQSPQAGVFLPQQFDVFHSIGKLFRDLSLRSYHNHPSCAVVFGSSTAGGAYHPALSDYTIFVENQAQVFLGGPPLVKMATGEEVDAETLGGANLHGQKTGLADCIAANEFEAIRRAREWIATLDAPSPLECLDRTPRPPRYPAEDLLAIVSPEIRGPVDMIAIIQRLVDDSEVKQFKPKYGPNLLTCWSSICGFEVGIIANQNPVLHADEASKGAQFIRLCNQHNKPIIFLHNVTGFMVGSKAEHSGIIKRGAQMVSAVSCSTVPHISIIIGASYGAGNYAMCGRSFKPRFLFTWPSGRCGVMGAEQLAGVMEIVSGKKVKDEGLKERIAKESECYSTSAALIDDGIIDPRDTRDVLGMCLEVVYRKGFEGSVAHRALARM</sequence>
<evidence type="ECO:0000256" key="3">
    <source>
        <dbReference type="ARBA" id="ARBA00031237"/>
    </source>
</evidence>
<keyword evidence="9" id="KW-1185">Reference proteome</keyword>
<dbReference type="InterPro" id="IPR034733">
    <property type="entry name" value="AcCoA_carboxyl_beta"/>
</dbReference>
<dbReference type="Gene3D" id="3.90.226.10">
    <property type="entry name" value="2-enoyl-CoA Hydratase, Chain A, domain 1"/>
    <property type="match status" value="2"/>
</dbReference>
<dbReference type="InterPro" id="IPR029045">
    <property type="entry name" value="ClpP/crotonase-like_dom_sf"/>
</dbReference>
<name>A0A8H6R4V0_9PEZI</name>
<accession>A0A8H6R4V0</accession>
<dbReference type="SUPFAM" id="SSF52096">
    <property type="entry name" value="ClpP/crotonase"/>
    <property type="match status" value="2"/>
</dbReference>